<dbReference type="AlphaFoldDB" id="A0A381T330"/>
<gene>
    <name evidence="2" type="ORF">METZ01_LOCUS62993</name>
</gene>
<protein>
    <submittedName>
        <fullName evidence="2">Uncharacterized protein</fullName>
    </submittedName>
</protein>
<evidence type="ECO:0000256" key="1">
    <source>
        <dbReference type="SAM" id="MobiDB-lite"/>
    </source>
</evidence>
<feature type="region of interest" description="Disordered" evidence="1">
    <location>
        <begin position="1"/>
        <end position="31"/>
    </location>
</feature>
<reference evidence="2" key="1">
    <citation type="submission" date="2018-05" db="EMBL/GenBank/DDBJ databases">
        <authorList>
            <person name="Lanie J.A."/>
            <person name="Ng W.-L."/>
            <person name="Kazmierczak K.M."/>
            <person name="Andrzejewski T.M."/>
            <person name="Davidsen T.M."/>
            <person name="Wayne K.J."/>
            <person name="Tettelin H."/>
            <person name="Glass J.I."/>
            <person name="Rusch D."/>
            <person name="Podicherti R."/>
            <person name="Tsui H.-C.T."/>
            <person name="Winkler M.E."/>
        </authorList>
    </citation>
    <scope>NUCLEOTIDE SEQUENCE</scope>
</reference>
<feature type="compositionally biased region" description="Polar residues" evidence="1">
    <location>
        <begin position="1"/>
        <end position="10"/>
    </location>
</feature>
<proteinExistence type="predicted"/>
<dbReference type="EMBL" id="UINC01003896">
    <property type="protein sequence ID" value="SVA10139.1"/>
    <property type="molecule type" value="Genomic_DNA"/>
</dbReference>
<accession>A0A381T330</accession>
<organism evidence="2">
    <name type="scientific">marine metagenome</name>
    <dbReference type="NCBI Taxonomy" id="408172"/>
    <lineage>
        <taxon>unclassified sequences</taxon>
        <taxon>metagenomes</taxon>
        <taxon>ecological metagenomes</taxon>
    </lineage>
</organism>
<name>A0A381T330_9ZZZZ</name>
<evidence type="ECO:0000313" key="2">
    <source>
        <dbReference type="EMBL" id="SVA10139.1"/>
    </source>
</evidence>
<feature type="non-terminal residue" evidence="2">
    <location>
        <position position="31"/>
    </location>
</feature>
<sequence>MNQSVSSGNNGWFMGAPAGNSSTKPGKSGDV</sequence>